<dbReference type="EMBL" id="CP046883">
    <property type="protein sequence ID" value="QNH95948.1"/>
    <property type="molecule type" value="Genomic_DNA"/>
</dbReference>
<proteinExistence type="predicted"/>
<gene>
    <name evidence="1" type="ORF">GP473_03985</name>
</gene>
<evidence type="ECO:0000313" key="1">
    <source>
        <dbReference type="EMBL" id="QNH95948.1"/>
    </source>
</evidence>
<reference evidence="1 2" key="1">
    <citation type="submission" date="2019-12" db="EMBL/GenBank/DDBJ databases">
        <title>Corynebacterium sp. nov., isolated from feces of the Anser Albifrons in China.</title>
        <authorList>
            <person name="Liu Q."/>
        </authorList>
    </citation>
    <scope>NUCLEOTIDE SEQUENCE [LARGE SCALE GENOMIC DNA]</scope>
    <source>
        <strain evidence="1 2">23H37-10</strain>
    </source>
</reference>
<organism evidence="1 2">
    <name type="scientific">Corynebacterium anserum</name>
    <dbReference type="NCBI Taxonomy" id="2684406"/>
    <lineage>
        <taxon>Bacteria</taxon>
        <taxon>Bacillati</taxon>
        <taxon>Actinomycetota</taxon>
        <taxon>Actinomycetes</taxon>
        <taxon>Mycobacteriales</taxon>
        <taxon>Corynebacteriaceae</taxon>
        <taxon>Corynebacterium</taxon>
    </lineage>
</organism>
<keyword evidence="2" id="KW-1185">Reference proteome</keyword>
<sequence length="251" mass="27586">MGRFIRQTSTTLNVVIATAMVGGLVAGCGVGETNMPAKSEGEVIHTEGGTKSAAPVVTKDGRMLKPEGYEGIWFETEPTDPWERLVWLSQEFVGDPVFLGQLGPNDAADAFTGQPDICSDELVARMESMGLENRKGVNAPRLYSCDFELKLKENDFFNAFFSIEMIRISGRPNFDSIDYNFGPKTSNIVRRVPGAKVDLHCVAVEEIEASDSIILISSLLPGESKGFKEACRRSYNLYWTFKNLGILEGAK</sequence>
<dbReference type="AlphaFoldDB" id="A0A7G7YN78"/>
<accession>A0A7G7YN78</accession>
<evidence type="ECO:0000313" key="2">
    <source>
        <dbReference type="Proteomes" id="UP000515275"/>
    </source>
</evidence>
<dbReference type="RefSeq" id="WP_185769697.1">
    <property type="nucleotide sequence ID" value="NZ_CP046883.1"/>
</dbReference>
<dbReference type="PROSITE" id="PS51257">
    <property type="entry name" value="PROKAR_LIPOPROTEIN"/>
    <property type="match status" value="1"/>
</dbReference>
<dbReference type="Proteomes" id="UP000515275">
    <property type="component" value="Chromosome"/>
</dbReference>
<dbReference type="KEGG" id="cans:GP473_03985"/>
<protein>
    <submittedName>
        <fullName evidence="1">Uncharacterized protein</fullName>
    </submittedName>
</protein>
<name>A0A7G7YN78_9CORY</name>